<proteinExistence type="predicted"/>
<keyword evidence="1" id="KW-0472">Membrane</keyword>
<dbReference type="EMBL" id="KU873925">
    <property type="protein sequence ID" value="AND75057.1"/>
    <property type="molecule type" value="Genomic_DNA"/>
</dbReference>
<sequence length="49" mass="5690">MKNFLFKDRYSLLDVVVITVLIRLYTVYIDPYIFPIHQDPLSAVAACLT</sequence>
<evidence type="ECO:0000256" key="1">
    <source>
        <dbReference type="SAM" id="Phobius"/>
    </source>
</evidence>
<evidence type="ECO:0000313" key="2">
    <source>
        <dbReference type="EMBL" id="AND75057.1"/>
    </source>
</evidence>
<evidence type="ECO:0000313" key="3">
    <source>
        <dbReference type="Proteomes" id="UP000225821"/>
    </source>
</evidence>
<keyword evidence="1" id="KW-0812">Transmembrane</keyword>
<dbReference type="Proteomes" id="UP000225821">
    <property type="component" value="Segment"/>
</dbReference>
<organism evidence="2 3">
    <name type="scientific">Pseudomonas phage pf16</name>
    <dbReference type="NCBI Taxonomy" id="1815630"/>
    <lineage>
        <taxon>Viruses</taxon>
        <taxon>Duplodnaviria</taxon>
        <taxon>Heunggongvirae</taxon>
        <taxon>Uroviricota</taxon>
        <taxon>Caudoviricetes</taxon>
        <taxon>Chakrabartyvirus</taxon>
        <taxon>Chakrabartyvirus pf16</taxon>
    </lineage>
</organism>
<gene>
    <name evidence="2" type="ORF">pf16_134</name>
</gene>
<reference evidence="2 3" key="1">
    <citation type="submission" date="2016-03" db="EMBL/GenBank/DDBJ databases">
        <title>Characterisation of pf16 and phiPMW: Two novel phages infecting Pseudomonas putida PpG1.</title>
        <authorList>
            <person name="Magill D.J."/>
            <person name="Krylov V.N."/>
            <person name="Shaburova O.V."/>
            <person name="Allen C.C.R."/>
            <person name="McGrath J.W."/>
            <person name="Quinn J.P."/>
            <person name="Kulakov L.A."/>
        </authorList>
    </citation>
    <scope>NUCLEOTIDE SEQUENCE [LARGE SCALE GENOMIC DNA]</scope>
</reference>
<accession>A0A1S5R3S2</accession>
<name>A0A1S5R3S2_9CAUD</name>
<feature type="transmembrane region" description="Helical" evidence="1">
    <location>
        <begin position="12"/>
        <end position="34"/>
    </location>
</feature>
<protein>
    <submittedName>
        <fullName evidence="2">Uncharacterized protein</fullName>
    </submittedName>
</protein>
<keyword evidence="1" id="KW-1133">Transmembrane helix</keyword>
<keyword evidence="3" id="KW-1185">Reference proteome</keyword>